<evidence type="ECO:0000313" key="2">
    <source>
        <dbReference type="EMBL" id="ABC64365.1"/>
    </source>
</evidence>
<keyword evidence="3" id="KW-1185">Reference proteome</keyword>
<dbReference type="KEGG" id="eli:ELI_11365"/>
<name>Q2N7H6_ERYLH</name>
<feature type="signal peptide" evidence="1">
    <location>
        <begin position="1"/>
        <end position="17"/>
    </location>
</feature>
<dbReference type="OrthoDB" id="7582310at2"/>
<dbReference type="AlphaFoldDB" id="Q2N7H6"/>
<proteinExistence type="predicted"/>
<reference evidence="3" key="1">
    <citation type="journal article" date="2009" name="J. Bacteriol.">
        <title>Complete genome sequence of Erythrobacter litoralis HTCC2594.</title>
        <authorList>
            <person name="Oh H.M."/>
            <person name="Giovannoni S.J."/>
            <person name="Ferriera S."/>
            <person name="Johnson J."/>
            <person name="Cho J.C."/>
        </authorList>
    </citation>
    <scope>NUCLEOTIDE SEQUENCE [LARGE SCALE GENOMIC DNA]</scope>
    <source>
        <strain evidence="3">HTCC2594</strain>
    </source>
</reference>
<dbReference type="STRING" id="314225.ELI_11365"/>
<sequence>MLIASLILALQSAPAPAALSLEQQTAIRCSAAFAILAEGQARGDPRMAPYPVLGTRGREFFVVSSARIMDETGRSRGQVAQVLQTEARSLREEGALEATMPACLLLLDTSGL</sequence>
<dbReference type="Proteomes" id="UP000008808">
    <property type="component" value="Chromosome"/>
</dbReference>
<gene>
    <name evidence="2" type="ordered locus">ELI_11365</name>
</gene>
<evidence type="ECO:0000313" key="3">
    <source>
        <dbReference type="Proteomes" id="UP000008808"/>
    </source>
</evidence>
<dbReference type="EMBL" id="CP000157">
    <property type="protein sequence ID" value="ABC64365.1"/>
    <property type="molecule type" value="Genomic_DNA"/>
</dbReference>
<feature type="chain" id="PRO_5004213085" evidence="1">
    <location>
        <begin position="18"/>
        <end position="112"/>
    </location>
</feature>
<dbReference type="RefSeq" id="WP_011415188.1">
    <property type="nucleotide sequence ID" value="NC_007722.1"/>
</dbReference>
<accession>Q2N7H6</accession>
<keyword evidence="1" id="KW-0732">Signal</keyword>
<evidence type="ECO:0000256" key="1">
    <source>
        <dbReference type="SAM" id="SignalP"/>
    </source>
</evidence>
<protein>
    <submittedName>
        <fullName evidence="2">Uncharacterized protein</fullName>
    </submittedName>
</protein>
<dbReference type="HOGENOM" id="CLU_2142081_0_0_5"/>
<organism evidence="2 3">
    <name type="scientific">Erythrobacter litoralis (strain HTCC2594)</name>
    <dbReference type="NCBI Taxonomy" id="314225"/>
    <lineage>
        <taxon>Bacteria</taxon>
        <taxon>Pseudomonadati</taxon>
        <taxon>Pseudomonadota</taxon>
        <taxon>Alphaproteobacteria</taxon>
        <taxon>Sphingomonadales</taxon>
        <taxon>Erythrobacteraceae</taxon>
        <taxon>Erythrobacter/Porphyrobacter group</taxon>
        <taxon>Erythrobacter</taxon>
    </lineage>
</organism>